<gene>
    <name evidence="1" type="ORF">SAMN04487818_112146</name>
</gene>
<protein>
    <recommendedName>
        <fullName evidence="3">NACHT domain-containing protein</fullName>
    </recommendedName>
</protein>
<dbReference type="InterPro" id="IPR027417">
    <property type="entry name" value="P-loop_NTPase"/>
</dbReference>
<evidence type="ECO:0000313" key="1">
    <source>
        <dbReference type="EMBL" id="SES40036.1"/>
    </source>
</evidence>
<dbReference type="InterPro" id="IPR016024">
    <property type="entry name" value="ARM-type_fold"/>
</dbReference>
<dbReference type="Gene3D" id="3.40.50.300">
    <property type="entry name" value="P-loop containing nucleotide triphosphate hydrolases"/>
    <property type="match status" value="1"/>
</dbReference>
<organism evidence="1 2">
    <name type="scientific">Actinokineospora terrae</name>
    <dbReference type="NCBI Taxonomy" id="155974"/>
    <lineage>
        <taxon>Bacteria</taxon>
        <taxon>Bacillati</taxon>
        <taxon>Actinomycetota</taxon>
        <taxon>Actinomycetes</taxon>
        <taxon>Pseudonocardiales</taxon>
        <taxon>Pseudonocardiaceae</taxon>
        <taxon>Actinokineospora</taxon>
    </lineage>
</organism>
<accession>A0A1H9X1I1</accession>
<dbReference type="InterPro" id="IPR004155">
    <property type="entry name" value="PBS_lyase_HEAT"/>
</dbReference>
<dbReference type="SUPFAM" id="SSF52540">
    <property type="entry name" value="P-loop containing nucleoside triphosphate hydrolases"/>
    <property type="match status" value="1"/>
</dbReference>
<dbReference type="Gene3D" id="1.25.10.10">
    <property type="entry name" value="Leucine-rich Repeat Variant"/>
    <property type="match status" value="1"/>
</dbReference>
<evidence type="ECO:0008006" key="3">
    <source>
        <dbReference type="Google" id="ProtNLM"/>
    </source>
</evidence>
<dbReference type="SMART" id="SM00567">
    <property type="entry name" value="EZ_HEAT"/>
    <property type="match status" value="9"/>
</dbReference>
<reference evidence="2" key="1">
    <citation type="submission" date="2016-10" db="EMBL/GenBank/DDBJ databases">
        <authorList>
            <person name="Varghese N."/>
            <person name="Submissions S."/>
        </authorList>
    </citation>
    <scope>NUCLEOTIDE SEQUENCE [LARGE SCALE GENOMIC DNA]</scope>
    <source>
        <strain evidence="2">DSM 44260</strain>
    </source>
</reference>
<dbReference type="SUPFAM" id="SSF48371">
    <property type="entry name" value="ARM repeat"/>
    <property type="match status" value="1"/>
</dbReference>
<dbReference type="Proteomes" id="UP000199051">
    <property type="component" value="Unassembled WGS sequence"/>
</dbReference>
<dbReference type="EMBL" id="FOGI01000012">
    <property type="protein sequence ID" value="SES40036.1"/>
    <property type="molecule type" value="Genomic_DNA"/>
</dbReference>
<dbReference type="InterPro" id="IPR011989">
    <property type="entry name" value="ARM-like"/>
</dbReference>
<keyword evidence="2" id="KW-1185">Reference proteome</keyword>
<evidence type="ECO:0000313" key="2">
    <source>
        <dbReference type="Proteomes" id="UP000199051"/>
    </source>
</evidence>
<proteinExistence type="predicted"/>
<name>A0A1H9X1I1_9PSEU</name>
<dbReference type="STRING" id="155974.SAMN04487818_112146"/>
<sequence length="1734" mass="189639">MSASGERSGGGVRNAASAVGGSLIQTGALTVHGNLVMAAAPLAVESEVVTQDWKQLPQLPAEVRSLLLAQYRGAQDLPYRLPGSRKPSLATVYVRQDLGIGDGGAGLDEVRHEPVHPVSSPDGEPARYEVVQPVVRAVVRPPSRAMRVALDADTHLLVVGGPGQGKSTMSLRLAADISAVWLGEPGAEPPLAEPVVPLRLTARELARRLDTPFPQALADSAHADYGALLGRPVSPERLTSRVAGCRWLLLVDGLDEVADTGERDQLVSVLAGWAAGSQVLRVVLTTRPIEGTALAPLHQARAARYELQPFDDEALARFAEHWFGDRDRALRFLGQIRQAHLDESVRVPLLATIAAIIFEQRGDRPLPDNRYELYETYLKYLRGEQASRFDAYRTSLLEHLGLARVETDTPLLDAVRAWVREHVPDHTDQWLTDVIADLMATGPLTRRADDLRFLHHSFAEHLAATAQARLLPTAFDPDHLGFTALLHSAKDFDRGRRARDVLLHYTRLRPAEADQLLAHLHAGGADQHLLAARLLALHVPAGAVVVSAFLDKVRGWAKTTQYPGQLILARASRAAHHPGLADWLAELMRDARAPWQSRVEAAAALASRLRGKHAPEALTRLRADVDDTSVPVLHRLAAAEALSQCGSAEWAASERGLRTVLADRGTPAHSLRTAAVLLASLNPAGRTHAVEVLASLLDDELMSVWDTVELASGLVEIGEHRDRCVRTFRAALHDEPGYPALEDAASGLASLGHTEAVETVDVLHTMLANRRLSWSNRRDAAKALARLSPQSRAAVDAHLLRMAQEPGVEAFELARTVQLLAELNPRHRTRAAELLRTALADRALTDNPRYWLAKSLAELSHEFRAEAAEHLRRAAAGSERKQALAELGTFGDPYRAEAVDGLLADLRDESALDDMRCNAAEALLQLGPEFHDEVRRIASTLAERCDASVGVRVQIILFRLGADSDDCGRGVAAHLRLSGHLHGAADAPYGLLPVGLLTEATVGMLEACLSSPDVFSHVHRFALTNLARLVPKYKRRAVEHVIALLRSREIPADYISAWRSGLMDSREPRRLFSEALLGESSRPDRTTSERQQILSSLSSLLPASELPKTALLDLVADQSADAMIRGRAAALLARVDPDRIAAMAEVAFGLASTRWTTQWIEELATLGVNCGPRLAALMLDRSNRQEVRSEAASMVIEFGSEANDAIEELRELAADRFVDFSYRSDLMLKLASRCEDTIAESVSYHLAVLADASNASAHRVEAARNLARLDPERRHDALLFLQRIATSVAHGPAERINAIYELYVLGCREFPFVRSATLAVANDPALDARALGWIMSSLPPDARLDLERARLEDCALPLAIRLPTRDAWRYRPLAAEVEAVIRDVLGAPESSTADRIAAAVALASRFPQHTEEAAGLLGELGAPVQQARLGQKWWKEITTHAHEVVANTEQPWRERARAAGMVIDLLDSPPSEVSDYLWSLVQDTRIGHIARLSMANTLCRSGGVDQLRILRDDPRTPVAARWKAAAELVDYAVDDRAAGARVLKAIATDRDQRAALRWRAARDLMDFGERGREWAAPALREITDDHTLPVLSRVAAAHTLALHRPDLRGPMHRLLRDLAEHPEPVVCFKALNAIGGFAASEAARGLRLMAENSSLSPTIRLHCAEAMAALHRHYRTPAAQVARELAFTGDLPTHIRIRAARDLARWTPLCRPEARALLRDLRDHSRNTARTSAS</sequence>